<feature type="region of interest" description="Disordered" evidence="1">
    <location>
        <begin position="555"/>
        <end position="577"/>
    </location>
</feature>
<reference evidence="2" key="1">
    <citation type="submission" date="2020-11" db="EMBL/GenBank/DDBJ databases">
        <authorList>
            <consortium name="DOE Joint Genome Institute"/>
            <person name="Ahrendt S."/>
            <person name="Riley R."/>
            <person name="Andreopoulos W."/>
            <person name="Labutti K."/>
            <person name="Pangilinan J."/>
            <person name="Ruiz-Duenas F.J."/>
            <person name="Barrasa J.M."/>
            <person name="Sanchez-Garcia M."/>
            <person name="Camarero S."/>
            <person name="Miyauchi S."/>
            <person name="Serrano A."/>
            <person name="Linde D."/>
            <person name="Babiker R."/>
            <person name="Drula E."/>
            <person name="Ayuso-Fernandez I."/>
            <person name="Pacheco R."/>
            <person name="Padilla G."/>
            <person name="Ferreira P."/>
            <person name="Barriuso J."/>
            <person name="Kellner H."/>
            <person name="Castanera R."/>
            <person name="Alfaro M."/>
            <person name="Ramirez L."/>
            <person name="Pisabarro A.G."/>
            <person name="Kuo A."/>
            <person name="Tritt A."/>
            <person name="Lipzen A."/>
            <person name="He G."/>
            <person name="Yan M."/>
            <person name="Ng V."/>
            <person name="Cullen D."/>
            <person name="Martin F."/>
            <person name="Rosso M.-N."/>
            <person name="Henrissat B."/>
            <person name="Hibbett D."/>
            <person name="Martinez A.T."/>
            <person name="Grigoriev I.V."/>
        </authorList>
    </citation>
    <scope>NUCLEOTIDE SEQUENCE</scope>
    <source>
        <strain evidence="2">MF-IS2</strain>
    </source>
</reference>
<dbReference type="EMBL" id="MU151129">
    <property type="protein sequence ID" value="KAF9449494.1"/>
    <property type="molecule type" value="Genomic_DNA"/>
</dbReference>
<name>A0A9P5XEE3_9AGAR</name>
<dbReference type="OrthoDB" id="3258386at2759"/>
<dbReference type="Proteomes" id="UP000807342">
    <property type="component" value="Unassembled WGS sequence"/>
</dbReference>
<feature type="compositionally biased region" description="Basic and acidic residues" evidence="1">
    <location>
        <begin position="558"/>
        <end position="568"/>
    </location>
</feature>
<proteinExistence type="predicted"/>
<gene>
    <name evidence="2" type="ORF">P691DRAFT_774662</name>
</gene>
<dbReference type="AlphaFoldDB" id="A0A9P5XEE3"/>
<evidence type="ECO:0000313" key="3">
    <source>
        <dbReference type="Proteomes" id="UP000807342"/>
    </source>
</evidence>
<sequence>MYFKYHSARLPPNPIVVCLHGFLQEMHDCLAVPEILHLICEHLQGTPTLMWLACTCRAFKEPALDNLWYHLKNITPLVQCLSPDAWNGRGINRTLRSTGVGFARPLTPSDVATVRKYHHRIQRLTFNSSHVEVAVLQVFSFLFADGFLPNLKHLTWEAEDDDVLPYLPLFLNKKLESVDILVQDPDMTYVSLINGLSIMLSPPAVHRLALRTKNVPEPDYLLPLSSSLGVWSSVRDLSIPGLTVEGLVHIAKMPHLRSLAVGWHIGDIDLGALDHVEAPFPSLVSVSFTAFPKVVNKLLPHFRFTKIEQLTFGYGGNELGDYYTRPHLQQCMATLEDYHYPCSLKKICISYPWVICRLGFTDVISPLLSFRALEQVRVVLENTLEVSVENAAKMAEAWPNITVLHIASNGHGTPLTKLSSLVLLAQRCSGLRRLALKFDATDADTRTTLLEAMNNSDLGPPNPNLKYLEVGESLISHKEFVAMLLWELFPNLERIRSRASINQDGLLYHSRWKRVGQVLLPLLRMAKRRGEQGMGVGWSGVSTQFEDRRLKSWWSEDDSGRRSDGDRTDEYEESDDD</sequence>
<protein>
    <recommendedName>
        <fullName evidence="4">F-box domain-containing protein</fullName>
    </recommendedName>
</protein>
<organism evidence="2 3">
    <name type="scientific">Macrolepiota fuliginosa MF-IS2</name>
    <dbReference type="NCBI Taxonomy" id="1400762"/>
    <lineage>
        <taxon>Eukaryota</taxon>
        <taxon>Fungi</taxon>
        <taxon>Dikarya</taxon>
        <taxon>Basidiomycota</taxon>
        <taxon>Agaricomycotina</taxon>
        <taxon>Agaricomycetes</taxon>
        <taxon>Agaricomycetidae</taxon>
        <taxon>Agaricales</taxon>
        <taxon>Agaricineae</taxon>
        <taxon>Agaricaceae</taxon>
        <taxon>Macrolepiota</taxon>
    </lineage>
</organism>
<dbReference type="InterPro" id="IPR032675">
    <property type="entry name" value="LRR_dom_sf"/>
</dbReference>
<accession>A0A9P5XEE3</accession>
<dbReference type="SUPFAM" id="SSF52047">
    <property type="entry name" value="RNI-like"/>
    <property type="match status" value="1"/>
</dbReference>
<dbReference type="Gene3D" id="3.80.10.10">
    <property type="entry name" value="Ribonuclease Inhibitor"/>
    <property type="match status" value="1"/>
</dbReference>
<keyword evidence="3" id="KW-1185">Reference proteome</keyword>
<evidence type="ECO:0000256" key="1">
    <source>
        <dbReference type="SAM" id="MobiDB-lite"/>
    </source>
</evidence>
<evidence type="ECO:0000313" key="2">
    <source>
        <dbReference type="EMBL" id="KAF9449494.1"/>
    </source>
</evidence>
<evidence type="ECO:0008006" key="4">
    <source>
        <dbReference type="Google" id="ProtNLM"/>
    </source>
</evidence>
<comment type="caution">
    <text evidence="2">The sequence shown here is derived from an EMBL/GenBank/DDBJ whole genome shotgun (WGS) entry which is preliminary data.</text>
</comment>